<evidence type="ECO:0000256" key="6">
    <source>
        <dbReference type="SAM" id="MobiDB-lite"/>
    </source>
</evidence>
<feature type="compositionally biased region" description="Acidic residues" evidence="6">
    <location>
        <begin position="40"/>
        <end position="58"/>
    </location>
</feature>
<keyword evidence="4" id="KW-0732">Signal</keyword>
<keyword evidence="3 5" id="KW-0964">Secreted</keyword>
<reference evidence="8" key="1">
    <citation type="submission" date="2017-03" db="EMBL/GenBank/DDBJ databases">
        <title>Phytopthora megakarya and P. palmivora, two closely related causual agents of cacao black pod achieved similar genome size and gene model numbers by different mechanisms.</title>
        <authorList>
            <person name="Ali S."/>
            <person name="Shao J."/>
            <person name="Larry D.J."/>
            <person name="Kronmiller B."/>
            <person name="Shen D."/>
            <person name="Strem M.D."/>
            <person name="Melnick R.L."/>
            <person name="Guiltinan M.J."/>
            <person name="Tyler B.M."/>
            <person name="Meinhardt L.W."/>
            <person name="Bailey B.A."/>
        </authorList>
    </citation>
    <scope>NUCLEOTIDE SEQUENCE [LARGE SCALE GENOMIC DNA]</scope>
    <source>
        <strain evidence="8">zdho120</strain>
    </source>
</reference>
<comment type="caution">
    <text evidence="7">The sequence shown here is derived from an EMBL/GenBank/DDBJ whole genome shotgun (WGS) entry which is preliminary data.</text>
</comment>
<dbReference type="Proteomes" id="UP000198211">
    <property type="component" value="Unassembled WGS sequence"/>
</dbReference>
<comment type="function">
    <text evidence="5">Effector that suppresses plant defense responses during pathogen infection.</text>
</comment>
<organism evidence="7 8">
    <name type="scientific">Phytophthora megakarya</name>
    <dbReference type="NCBI Taxonomy" id="4795"/>
    <lineage>
        <taxon>Eukaryota</taxon>
        <taxon>Sar</taxon>
        <taxon>Stramenopiles</taxon>
        <taxon>Oomycota</taxon>
        <taxon>Peronosporomycetes</taxon>
        <taxon>Peronosporales</taxon>
        <taxon>Peronosporaceae</taxon>
        <taxon>Phytophthora</taxon>
    </lineage>
</organism>
<evidence type="ECO:0000256" key="3">
    <source>
        <dbReference type="ARBA" id="ARBA00022525"/>
    </source>
</evidence>
<keyword evidence="8" id="KW-1185">Reference proteome</keyword>
<feature type="compositionally biased region" description="Basic and acidic residues" evidence="6">
    <location>
        <begin position="29"/>
        <end position="39"/>
    </location>
</feature>
<dbReference type="AlphaFoldDB" id="A0A225WDH9"/>
<feature type="compositionally biased region" description="Polar residues" evidence="6">
    <location>
        <begin position="17"/>
        <end position="28"/>
    </location>
</feature>
<evidence type="ECO:0000256" key="5">
    <source>
        <dbReference type="RuleBase" id="RU367124"/>
    </source>
</evidence>
<dbReference type="Pfam" id="PF16810">
    <property type="entry name" value="RXLR"/>
    <property type="match status" value="1"/>
</dbReference>
<gene>
    <name evidence="7" type="ORF">PHMEG_00010742</name>
</gene>
<protein>
    <recommendedName>
        <fullName evidence="5">RxLR effector protein</fullName>
    </recommendedName>
</protein>
<comment type="domain">
    <text evidence="5">The RxLR-dEER motif acts to carry the protein into the host cell cytoplasm through binding to cell surface phosphatidylinositol-3-phosphate.</text>
</comment>
<dbReference type="GO" id="GO:0005576">
    <property type="term" value="C:extracellular region"/>
    <property type="evidence" value="ECO:0007669"/>
    <property type="project" value="UniProtKB-SubCell"/>
</dbReference>
<dbReference type="OrthoDB" id="128182at2759"/>
<feature type="region of interest" description="Disordered" evidence="6">
    <location>
        <begin position="1"/>
        <end position="68"/>
    </location>
</feature>
<proteinExistence type="inferred from homology"/>
<evidence type="ECO:0000256" key="2">
    <source>
        <dbReference type="ARBA" id="ARBA00010400"/>
    </source>
</evidence>
<accession>A0A225WDH9</accession>
<dbReference type="InterPro" id="IPR031825">
    <property type="entry name" value="RXLR"/>
</dbReference>
<sequence length="125" mass="14173">MIANPAQDVPAMAPNGVTRSLETGNGADTNKRFLRNDRDAGEDDDIDNSSDNNDADEEERAKGKNLFAESKLSEMQSSVKTFKRFKNWKAYGLSPGTVATRLENKGIYDKYKDLYHMYQRHYTTI</sequence>
<dbReference type="EMBL" id="NBNE01001093">
    <property type="protein sequence ID" value="OWZ15592.1"/>
    <property type="molecule type" value="Genomic_DNA"/>
</dbReference>
<evidence type="ECO:0000313" key="7">
    <source>
        <dbReference type="EMBL" id="OWZ15592.1"/>
    </source>
</evidence>
<evidence type="ECO:0000313" key="8">
    <source>
        <dbReference type="Proteomes" id="UP000198211"/>
    </source>
</evidence>
<evidence type="ECO:0000256" key="4">
    <source>
        <dbReference type="ARBA" id="ARBA00022729"/>
    </source>
</evidence>
<comment type="similarity">
    <text evidence="2 5">Belongs to the RxLR effector family.</text>
</comment>
<evidence type="ECO:0000256" key="1">
    <source>
        <dbReference type="ARBA" id="ARBA00004613"/>
    </source>
</evidence>
<comment type="subcellular location">
    <subcellularLocation>
        <location evidence="1 5">Secreted</location>
    </subcellularLocation>
</comment>
<name>A0A225WDH9_9STRA</name>